<evidence type="ECO:0000256" key="4">
    <source>
        <dbReference type="ARBA" id="ARBA00022989"/>
    </source>
</evidence>
<keyword evidence="10" id="KW-1185">Reference proteome</keyword>
<evidence type="ECO:0000256" key="6">
    <source>
        <dbReference type="ARBA" id="ARBA00038076"/>
    </source>
</evidence>
<evidence type="ECO:0000256" key="7">
    <source>
        <dbReference type="SAM" id="Phobius"/>
    </source>
</evidence>
<evidence type="ECO:0000256" key="2">
    <source>
        <dbReference type="ARBA" id="ARBA00022475"/>
    </source>
</evidence>
<evidence type="ECO:0000259" key="8">
    <source>
        <dbReference type="Pfam" id="PF02687"/>
    </source>
</evidence>
<dbReference type="RefSeq" id="WP_089004845.1">
    <property type="nucleotide sequence ID" value="NZ_LT607411.1"/>
</dbReference>
<dbReference type="PANTHER" id="PTHR30572:SF4">
    <property type="entry name" value="ABC TRANSPORTER PERMEASE YTRF"/>
    <property type="match status" value="1"/>
</dbReference>
<feature type="transmembrane region" description="Helical" evidence="7">
    <location>
        <begin position="854"/>
        <end position="877"/>
    </location>
</feature>
<dbReference type="PANTHER" id="PTHR30572">
    <property type="entry name" value="MEMBRANE COMPONENT OF TRANSPORTER-RELATED"/>
    <property type="match status" value="1"/>
</dbReference>
<sequence>MVRFVWSHLRGRLGRSLALLLGILVATTGFTVLTGTTETARLRVSGTLDANARAAYDILVRPKDARSALETDHDLVRPNHASGLFGGITREQLEQIRRLPDVELAAPIAMVGYTMVTVPVSFDVTDAVDPSLRQQVIRLDPTLAADRGLTRWPDAPAYVYVTRNQLIPDDPPSEGAQTACGSGYSSGQPWEVLPGGRKVRVCSTTDLGYAGAEGPGALNGLTPEQRTFLRAYQLTDGGKFRSATPNESHAPQDRLIVQIPVVVPILLAAIDVQAEALLTGVDRAVTAGRYLTSDEPLLVDGHALPVLGTAKPYLDQHLAVRYSRVDGTGVAGTFTERLRELFGARAGAPVGTIEQDMAEAYQQTMAELLSDPQRLTGRLNMLVAAGAPGYEPQPDGSLAVVAREADLDAYRSRQFVGFRMPGLALDTGFRPLSQRERPPGNGVSALKPVGLFDPEKLAGFSELSKVPLETYQAPTATGSDAQTRQLLGDRPLLPNGNPGGYLATPPFLLMDLDRLPDLGKQAVPTGDPISVIRVRVAGTDRYDKLAAERVRHAAEQIALATGLDVDITFGSSPTEQAVVLPAGKFQRPELRLTELWSRKGVASVIEQAIDRKSLLLFGLILLVCALFLGNAVAAAVRDRRRELAVLASLGWPARRLAAAILGEVALLGLAAGVLSLLLALPLAAAVGVRVPLGQAALAVPIGLLLALLAGLAPALGAARAHPATALRPAVVPARRARHRGTILGLAAANLRRVPGRTLLGAASLAVGICALTLLAAVQWAFRGDVQGSLLGDAVTLSVREVDSVAAVATVLLGLVGVADVLYLNIRDRAAEFATLRATGWDEAALGRLVTYEGLGIGLLGVLIGGAAGLGAAAWFVGAVPPQLIWAAVGTAAVGLLAAGIVALIPTLWLRRLPLRSLLAEE</sequence>
<dbReference type="InterPro" id="IPR003838">
    <property type="entry name" value="ABC3_permease_C"/>
</dbReference>
<dbReference type="GO" id="GO:0022857">
    <property type="term" value="F:transmembrane transporter activity"/>
    <property type="evidence" value="ECO:0007669"/>
    <property type="project" value="TreeGrafter"/>
</dbReference>
<evidence type="ECO:0000256" key="3">
    <source>
        <dbReference type="ARBA" id="ARBA00022692"/>
    </source>
</evidence>
<reference evidence="10" key="1">
    <citation type="submission" date="2016-06" db="EMBL/GenBank/DDBJ databases">
        <authorList>
            <person name="Varghese N."/>
            <person name="Submissions Spin"/>
        </authorList>
    </citation>
    <scope>NUCLEOTIDE SEQUENCE [LARGE SCALE GENOMIC DNA]</scope>
    <source>
        <strain evidence="10">DSM 43909</strain>
    </source>
</reference>
<keyword evidence="2" id="KW-1003">Cell membrane</keyword>
<feature type="transmembrane region" description="Helical" evidence="7">
    <location>
        <begin position="801"/>
        <end position="823"/>
    </location>
</feature>
<accession>A0A1C4UK43</accession>
<name>A0A1C4UK43_MICVI</name>
<keyword evidence="4 7" id="KW-1133">Transmembrane helix</keyword>
<dbReference type="InterPro" id="IPR050250">
    <property type="entry name" value="Macrolide_Exporter_MacB"/>
</dbReference>
<keyword evidence="3 7" id="KW-0812">Transmembrane</keyword>
<feature type="transmembrane region" description="Helical" evidence="7">
    <location>
        <begin position="614"/>
        <end position="636"/>
    </location>
</feature>
<keyword evidence="5 7" id="KW-0472">Membrane</keyword>
<protein>
    <submittedName>
        <fullName evidence="9">FtsX-like permease family protein</fullName>
    </submittedName>
</protein>
<dbReference type="Pfam" id="PF02687">
    <property type="entry name" value="FtsX"/>
    <property type="match status" value="2"/>
</dbReference>
<dbReference type="OrthoDB" id="3268975at2"/>
<gene>
    <name evidence="9" type="ORF">GA0074695_0573</name>
</gene>
<feature type="transmembrane region" description="Helical" evidence="7">
    <location>
        <begin position="695"/>
        <end position="718"/>
    </location>
</feature>
<evidence type="ECO:0000256" key="1">
    <source>
        <dbReference type="ARBA" id="ARBA00004651"/>
    </source>
</evidence>
<evidence type="ECO:0000313" key="10">
    <source>
        <dbReference type="Proteomes" id="UP000198242"/>
    </source>
</evidence>
<dbReference type="AlphaFoldDB" id="A0A1C4UK43"/>
<feature type="transmembrane region" description="Helical" evidence="7">
    <location>
        <begin position="758"/>
        <end position="781"/>
    </location>
</feature>
<dbReference type="GO" id="GO:0005886">
    <property type="term" value="C:plasma membrane"/>
    <property type="evidence" value="ECO:0007669"/>
    <property type="project" value="UniProtKB-SubCell"/>
</dbReference>
<evidence type="ECO:0000313" key="9">
    <source>
        <dbReference type="EMBL" id="SCE72025.1"/>
    </source>
</evidence>
<organism evidence="9 10">
    <name type="scientific">Micromonospora viridifaciens</name>
    <dbReference type="NCBI Taxonomy" id="1881"/>
    <lineage>
        <taxon>Bacteria</taxon>
        <taxon>Bacillati</taxon>
        <taxon>Actinomycetota</taxon>
        <taxon>Actinomycetes</taxon>
        <taxon>Micromonosporales</taxon>
        <taxon>Micromonosporaceae</taxon>
        <taxon>Micromonospora</taxon>
    </lineage>
</organism>
<feature type="transmembrane region" description="Helical" evidence="7">
    <location>
        <begin position="656"/>
        <end position="683"/>
    </location>
</feature>
<feature type="transmembrane region" description="Helical" evidence="7">
    <location>
        <begin position="883"/>
        <end position="909"/>
    </location>
</feature>
<comment type="similarity">
    <text evidence="6">Belongs to the ABC-4 integral membrane protein family.</text>
</comment>
<dbReference type="Proteomes" id="UP000198242">
    <property type="component" value="Chromosome I"/>
</dbReference>
<comment type="subcellular location">
    <subcellularLocation>
        <location evidence="1">Cell membrane</location>
        <topology evidence="1">Multi-pass membrane protein</topology>
    </subcellularLocation>
</comment>
<evidence type="ECO:0000256" key="5">
    <source>
        <dbReference type="ARBA" id="ARBA00023136"/>
    </source>
</evidence>
<dbReference type="EMBL" id="LT607411">
    <property type="protein sequence ID" value="SCE72025.1"/>
    <property type="molecule type" value="Genomic_DNA"/>
</dbReference>
<proteinExistence type="inferred from homology"/>
<feature type="domain" description="ABC3 transporter permease C-terminal" evidence="8">
    <location>
        <begin position="615"/>
        <end position="721"/>
    </location>
</feature>
<feature type="domain" description="ABC3 transporter permease C-terminal" evidence="8">
    <location>
        <begin position="804"/>
        <end position="911"/>
    </location>
</feature>